<dbReference type="EMBL" id="BMDQ01000001">
    <property type="protein sequence ID" value="GGI55839.1"/>
    <property type="molecule type" value="Genomic_DNA"/>
</dbReference>
<keyword evidence="2" id="KW-0732">Signal</keyword>
<accession>A0ABQ2BUW1</accession>
<dbReference type="CDD" id="cd11350">
    <property type="entry name" value="AmyAc_4"/>
    <property type="match status" value="1"/>
</dbReference>
<evidence type="ECO:0000313" key="5">
    <source>
        <dbReference type="Proteomes" id="UP000624701"/>
    </source>
</evidence>
<evidence type="ECO:0000256" key="1">
    <source>
        <dbReference type="ARBA" id="ARBA00008061"/>
    </source>
</evidence>
<dbReference type="InterPro" id="IPR014756">
    <property type="entry name" value="Ig_E-set"/>
</dbReference>
<name>A0ABQ2BUW1_9FLAO</name>
<dbReference type="SUPFAM" id="SSF51445">
    <property type="entry name" value="(Trans)glycosidases"/>
    <property type="match status" value="1"/>
</dbReference>
<evidence type="ECO:0000313" key="4">
    <source>
        <dbReference type="EMBL" id="GGI55839.1"/>
    </source>
</evidence>
<protein>
    <recommendedName>
        <fullName evidence="3">Glycosyl hydrolase family 13 catalytic domain-containing protein</fullName>
    </recommendedName>
</protein>
<evidence type="ECO:0000259" key="3">
    <source>
        <dbReference type="SMART" id="SM00642"/>
    </source>
</evidence>
<proteinExistence type="inferred from homology"/>
<comment type="caution">
    <text evidence="4">The sequence shown here is derived from an EMBL/GenBank/DDBJ whole genome shotgun (WGS) entry which is preliminary data.</text>
</comment>
<evidence type="ECO:0000256" key="2">
    <source>
        <dbReference type="ARBA" id="ARBA00022729"/>
    </source>
</evidence>
<reference evidence="5" key="1">
    <citation type="journal article" date="2019" name="Int. J. Syst. Evol. Microbiol.">
        <title>The Global Catalogue of Microorganisms (GCM) 10K type strain sequencing project: providing services to taxonomists for standard genome sequencing and annotation.</title>
        <authorList>
            <consortium name="The Broad Institute Genomics Platform"/>
            <consortium name="The Broad Institute Genome Sequencing Center for Infectious Disease"/>
            <person name="Wu L."/>
            <person name="Ma J."/>
        </authorList>
    </citation>
    <scope>NUCLEOTIDE SEQUENCE [LARGE SCALE GENOMIC DNA]</scope>
    <source>
        <strain evidence="5">CCM 8681</strain>
    </source>
</reference>
<dbReference type="Pfam" id="PF18962">
    <property type="entry name" value="Por_Secre_tail"/>
    <property type="match status" value="1"/>
</dbReference>
<dbReference type="InterPro" id="IPR013783">
    <property type="entry name" value="Ig-like_fold"/>
</dbReference>
<dbReference type="Gene3D" id="2.60.40.10">
    <property type="entry name" value="Immunoglobulins"/>
    <property type="match status" value="1"/>
</dbReference>
<dbReference type="PANTHER" id="PTHR43002">
    <property type="entry name" value="GLYCOGEN DEBRANCHING ENZYME"/>
    <property type="match status" value="1"/>
</dbReference>
<organism evidence="4 5">
    <name type="scientific">Winogradskyella haliclonae</name>
    <dbReference type="NCBI Taxonomy" id="2048558"/>
    <lineage>
        <taxon>Bacteria</taxon>
        <taxon>Pseudomonadati</taxon>
        <taxon>Bacteroidota</taxon>
        <taxon>Flavobacteriia</taxon>
        <taxon>Flavobacteriales</taxon>
        <taxon>Flavobacteriaceae</taxon>
        <taxon>Winogradskyella</taxon>
    </lineage>
</organism>
<keyword evidence="5" id="KW-1185">Reference proteome</keyword>
<dbReference type="InterPro" id="IPR017853">
    <property type="entry name" value="GH"/>
</dbReference>
<dbReference type="InterPro" id="IPR026444">
    <property type="entry name" value="Secre_tail"/>
</dbReference>
<dbReference type="SMART" id="SM00642">
    <property type="entry name" value="Aamy"/>
    <property type="match status" value="1"/>
</dbReference>
<dbReference type="NCBIfam" id="TIGR04183">
    <property type="entry name" value="Por_Secre_tail"/>
    <property type="match status" value="1"/>
</dbReference>
<comment type="similarity">
    <text evidence="1">Belongs to the glycosyl hydrolase 13 family.</text>
</comment>
<dbReference type="Pfam" id="PF00128">
    <property type="entry name" value="Alpha-amylase"/>
    <property type="match status" value="1"/>
</dbReference>
<dbReference type="Proteomes" id="UP000624701">
    <property type="component" value="Unassembled WGS sequence"/>
</dbReference>
<dbReference type="Gene3D" id="3.20.20.80">
    <property type="entry name" value="Glycosidases"/>
    <property type="match status" value="1"/>
</dbReference>
<sequence length="1007" mass="111697">MQLEKAMIIIAFSFKKMKMKKYLLIILGLLYSTYTMLGQTYTWSPEFFEDTTDNVTLTVSGFNPNTEWSVSDIYLWAWHFDNDGTQINNPTAVGNDFGNSPETAKFTDNGNGTYSFNFGKPEDFFANPNYNGVSRIGFLLKSQDGTSQTIDSFKDVGIGNIIFITPTQNTVIVNSGDNLSVQAQIELQGSLTAGGTYTISFTGTADNTPLNSMCGFPNCTNTIQNITSGGIVTFSGTPPSPNNTITIEDSFQVIVSPTVVEEALPAGLKDGINYDTMDATKATLVLTAPNKDFIEVAGSFNNYQPQASDVMKRDPSTGKYWLEITGLTSGQVETYQYWVYDTTPISGSPVIVKAADPYSTLVLSPFDDPFIPASSYPNLPTYPAGQEREVTVLQTGQTPYNWVVSNFDKPKEEDLIVYEVLVRDFDANRNYQDIIDRIDYFKNLNINAIELMPVMEFEGNESWGYNTAYHMALDKFYGTPDKFKELVDVCHQNGIAVILDIAFNHAFGRNPLVRMWMDDPDGDGWGGPSTENPFFNTTPQHAFNVGSDFDHSSSLTRDYVKHVIEYWVEEYKIDGYRWDLTKGFTQNCGNGTDGGDFGCTQNYQQDRIDVLKEYIDHVWAIDPDHYSIFEHLGNENEEKEWANYRLGEGKGVMMWGKMTSPYSVLARGYYDDPTNPATGCDMGNGNISGVGHKSRPSFQGKRLIGYAESHDEERILYQAMVNGNTSGTDATTFESRARTMSSIGAILLTIPGPKMIWHFGDLAMENSIFTRQDGVVNSPDGSCAFEDGGAIPGDSKLDTKPQPQWANNWLSDANRGQVYHDWSRLNALKITEDVFEGDYTINTSITPRIRVFDTSISNTELNDVIVIANFDVIAQNVNPQFTAGVGTWYDLMDETGSTTVTGSTTSISIPAGEFRIFGNQSVAALSTNDVLLNTFSIYPNPANTSFQVNANISDVEVYDITGKLVKGYKGSFTTTDIFDISSLKSGIYILRAKNQNNQTSTSKLIKL</sequence>
<gene>
    <name evidence="4" type="ORF">GCM10011444_01480</name>
</gene>
<dbReference type="InterPro" id="IPR006047">
    <property type="entry name" value="GH13_cat_dom"/>
</dbReference>
<feature type="domain" description="Glycosyl hydrolase family 13 catalytic" evidence="3">
    <location>
        <begin position="419"/>
        <end position="798"/>
    </location>
</feature>
<dbReference type="SUPFAM" id="SSF81296">
    <property type="entry name" value="E set domains"/>
    <property type="match status" value="1"/>
</dbReference>